<dbReference type="SUPFAM" id="SSF69593">
    <property type="entry name" value="Glycerol-3-phosphate (1)-acyltransferase"/>
    <property type="match status" value="1"/>
</dbReference>
<keyword evidence="5 8" id="KW-0012">Acyltransferase</keyword>
<feature type="compositionally biased region" description="Low complexity" evidence="6">
    <location>
        <begin position="273"/>
        <end position="291"/>
    </location>
</feature>
<keyword evidence="3 8" id="KW-0808">Transferase</keyword>
<dbReference type="PANTHER" id="PTHR10434">
    <property type="entry name" value="1-ACYL-SN-GLYCEROL-3-PHOSPHATE ACYLTRANSFERASE"/>
    <property type="match status" value="1"/>
</dbReference>
<dbReference type="OrthoDB" id="9806880at2"/>
<proteinExistence type="predicted"/>
<sequence>MTRTARALGSSGRGALRLSLYLLWTLLLIPVQALAVARGWRLCRTLPRFYHRVCTRLMGLDVVVRGEQVSGGPVLFVSNHSSYLDISVLGSLIPGSFIAKTEVGTWPFFGLLARLQRTVFVERKARASVDKQRDDIGGRLDAGDSLILFPEGTSSDGNRTLPFKTALFAVAARRIDGRPLTVQPVSIAATRLDGIPMGFAFRPFYAWYGDMDLVPHLWQAFRLGGMTIEVEFHPPVTIDGFSSRKALADHCQRVVGDGVARAISGRPDAPVRTQETPPQATAPSTPASAPAISDPVRGSA</sequence>
<dbReference type="EMBL" id="CP029829">
    <property type="protein sequence ID" value="AWU94831.1"/>
    <property type="molecule type" value="Genomic_DNA"/>
</dbReference>
<evidence type="ECO:0000259" key="7">
    <source>
        <dbReference type="SMART" id="SM00563"/>
    </source>
</evidence>
<dbReference type="CDD" id="cd07989">
    <property type="entry name" value="LPLAT_AGPAT-like"/>
    <property type="match status" value="1"/>
</dbReference>
<evidence type="ECO:0000313" key="8">
    <source>
        <dbReference type="EMBL" id="AWU94831.1"/>
    </source>
</evidence>
<evidence type="ECO:0000256" key="6">
    <source>
        <dbReference type="SAM" id="MobiDB-lite"/>
    </source>
</evidence>
<dbReference type="PANTHER" id="PTHR10434:SF64">
    <property type="entry name" value="1-ACYL-SN-GLYCEROL-3-PHOSPHATE ACYLTRANSFERASE-RELATED"/>
    <property type="match status" value="1"/>
</dbReference>
<evidence type="ECO:0000256" key="3">
    <source>
        <dbReference type="ARBA" id="ARBA00022679"/>
    </source>
</evidence>
<feature type="region of interest" description="Disordered" evidence="6">
    <location>
        <begin position="262"/>
        <end position="300"/>
    </location>
</feature>
<keyword evidence="2" id="KW-0444">Lipid biosynthesis</keyword>
<dbReference type="GO" id="GO:0006654">
    <property type="term" value="P:phosphatidic acid biosynthetic process"/>
    <property type="evidence" value="ECO:0007669"/>
    <property type="project" value="TreeGrafter"/>
</dbReference>
<dbReference type="Proteomes" id="UP000249605">
    <property type="component" value="Chromosome"/>
</dbReference>
<reference evidence="8 9" key="1">
    <citation type="journal article" date="2019" name="Int. J. Syst. Evol. Microbiol.">
        <title>Azospirillum ramasamyi sp. nov., a novel diazotrophic bacterium isolated from fermented bovine products.</title>
        <authorList>
            <person name="Anandham R."/>
            <person name="Heo J."/>
            <person name="Krishnamoorthy R."/>
            <person name="SenthilKumar M."/>
            <person name="Gopal N.O."/>
            <person name="Kim S.J."/>
            <person name="Kwon S.W."/>
        </authorList>
    </citation>
    <scope>NUCLEOTIDE SEQUENCE [LARGE SCALE GENOMIC DNA]</scope>
    <source>
        <strain evidence="8 9">M2T2B2</strain>
    </source>
</reference>
<accession>A0A2U9S7F6</accession>
<evidence type="ECO:0000256" key="1">
    <source>
        <dbReference type="ARBA" id="ARBA00005189"/>
    </source>
</evidence>
<dbReference type="GO" id="GO:0003841">
    <property type="term" value="F:1-acylglycerol-3-phosphate O-acyltransferase activity"/>
    <property type="evidence" value="ECO:0007669"/>
    <property type="project" value="TreeGrafter"/>
</dbReference>
<evidence type="ECO:0000256" key="4">
    <source>
        <dbReference type="ARBA" id="ARBA00023098"/>
    </source>
</evidence>
<comment type="pathway">
    <text evidence="1">Lipid metabolism.</text>
</comment>
<dbReference type="KEGG" id="azm:DM194_11480"/>
<protein>
    <submittedName>
        <fullName evidence="8">1-acyl-sn-glycerol-3-phosphate acyltransferase</fullName>
    </submittedName>
</protein>
<keyword evidence="4" id="KW-0443">Lipid metabolism</keyword>
<dbReference type="Pfam" id="PF01553">
    <property type="entry name" value="Acyltransferase"/>
    <property type="match status" value="1"/>
</dbReference>
<gene>
    <name evidence="8" type="ORF">DM194_11480</name>
</gene>
<feature type="domain" description="Phospholipid/glycerol acyltransferase" evidence="7">
    <location>
        <begin position="74"/>
        <end position="190"/>
    </location>
</feature>
<organism evidence="8 9">
    <name type="scientific">Azospirillum ramasamyi</name>
    <dbReference type="NCBI Taxonomy" id="682998"/>
    <lineage>
        <taxon>Bacteria</taxon>
        <taxon>Pseudomonadati</taxon>
        <taxon>Pseudomonadota</taxon>
        <taxon>Alphaproteobacteria</taxon>
        <taxon>Rhodospirillales</taxon>
        <taxon>Azospirillaceae</taxon>
        <taxon>Azospirillum</taxon>
    </lineage>
</organism>
<dbReference type="AlphaFoldDB" id="A0A2U9S7F6"/>
<dbReference type="InterPro" id="IPR002123">
    <property type="entry name" value="Plipid/glycerol_acylTrfase"/>
</dbReference>
<evidence type="ECO:0000313" key="9">
    <source>
        <dbReference type="Proteomes" id="UP000249605"/>
    </source>
</evidence>
<evidence type="ECO:0000256" key="2">
    <source>
        <dbReference type="ARBA" id="ARBA00022516"/>
    </source>
</evidence>
<keyword evidence="9" id="KW-1185">Reference proteome</keyword>
<dbReference type="RefSeq" id="WP_111067435.1">
    <property type="nucleotide sequence ID" value="NZ_CP029829.1"/>
</dbReference>
<name>A0A2U9S7F6_9PROT</name>
<dbReference type="SMART" id="SM00563">
    <property type="entry name" value="PlsC"/>
    <property type="match status" value="1"/>
</dbReference>
<evidence type="ECO:0000256" key="5">
    <source>
        <dbReference type="ARBA" id="ARBA00023315"/>
    </source>
</evidence>